<dbReference type="PANTHER" id="PTHR12601:SF6">
    <property type="entry name" value="CLUSTERED MITOCHONDRIA PROTEIN HOMOLOG"/>
    <property type="match status" value="1"/>
</dbReference>
<dbReference type="GO" id="GO:0005737">
    <property type="term" value="C:cytoplasm"/>
    <property type="evidence" value="ECO:0007669"/>
    <property type="project" value="TreeGrafter"/>
</dbReference>
<dbReference type="Proteomes" id="UP000271889">
    <property type="component" value="Unassembled WGS sequence"/>
</dbReference>
<feature type="domain" description="Clustered mitochondria protein N-terminal" evidence="1">
    <location>
        <begin position="40"/>
        <end position="92"/>
    </location>
</feature>
<dbReference type="AlphaFoldDB" id="A0A3P6STK7"/>
<keyword evidence="3" id="KW-1185">Reference proteome</keyword>
<evidence type="ECO:0000259" key="1">
    <source>
        <dbReference type="Pfam" id="PF15044"/>
    </source>
</evidence>
<organism evidence="2 3">
    <name type="scientific">Cylicostephanus goldi</name>
    <name type="common">Nematode worm</name>
    <dbReference type="NCBI Taxonomy" id="71465"/>
    <lineage>
        <taxon>Eukaryota</taxon>
        <taxon>Metazoa</taxon>
        <taxon>Ecdysozoa</taxon>
        <taxon>Nematoda</taxon>
        <taxon>Chromadorea</taxon>
        <taxon>Rhabditida</taxon>
        <taxon>Rhabditina</taxon>
        <taxon>Rhabditomorpha</taxon>
        <taxon>Strongyloidea</taxon>
        <taxon>Strongylidae</taxon>
        <taxon>Cylicostephanus</taxon>
    </lineage>
</organism>
<sequence>MKLRKPTEQPGDHHKRHVLADHTTDCWRYFRSSVRGDTFKTCFSLQLNGVTLDNFTEIRAVLGLVDGSFLHVVEEPYTMREARIHLRHVRDLLKNGDQADAASAVELTRSFLPSVNL</sequence>
<evidence type="ECO:0000313" key="3">
    <source>
        <dbReference type="Proteomes" id="UP000271889"/>
    </source>
</evidence>
<dbReference type="GO" id="GO:0048312">
    <property type="term" value="P:intracellular distribution of mitochondria"/>
    <property type="evidence" value="ECO:0007669"/>
    <property type="project" value="TreeGrafter"/>
</dbReference>
<dbReference type="Pfam" id="PF15044">
    <property type="entry name" value="CLU_N"/>
    <property type="match status" value="1"/>
</dbReference>
<evidence type="ECO:0000313" key="2">
    <source>
        <dbReference type="EMBL" id="VDK56901.1"/>
    </source>
</evidence>
<dbReference type="InterPro" id="IPR027523">
    <property type="entry name" value="CLU_prot"/>
</dbReference>
<protein>
    <recommendedName>
        <fullName evidence="1">Clustered mitochondria protein N-terminal domain-containing protein</fullName>
    </recommendedName>
</protein>
<accession>A0A3P6STK7</accession>
<dbReference type="EMBL" id="UYRV01009813">
    <property type="protein sequence ID" value="VDK56901.1"/>
    <property type="molecule type" value="Genomic_DNA"/>
</dbReference>
<dbReference type="PANTHER" id="PTHR12601">
    <property type="entry name" value="EUKARYOTIC TRANSLATION INITIATION FACTOR 3 SUBUNIT EIF-3"/>
    <property type="match status" value="1"/>
</dbReference>
<proteinExistence type="predicted"/>
<dbReference type="InterPro" id="IPR028275">
    <property type="entry name" value="CLU_N"/>
</dbReference>
<dbReference type="GO" id="GO:0003729">
    <property type="term" value="F:mRNA binding"/>
    <property type="evidence" value="ECO:0007669"/>
    <property type="project" value="TreeGrafter"/>
</dbReference>
<reference evidence="2 3" key="1">
    <citation type="submission" date="2018-11" db="EMBL/GenBank/DDBJ databases">
        <authorList>
            <consortium name="Pathogen Informatics"/>
        </authorList>
    </citation>
    <scope>NUCLEOTIDE SEQUENCE [LARGE SCALE GENOMIC DNA]</scope>
</reference>
<name>A0A3P6STK7_CYLGO</name>
<dbReference type="OrthoDB" id="1414216at2759"/>
<gene>
    <name evidence="2" type="ORF">CGOC_LOCUS3800</name>
</gene>